<evidence type="ECO:0000313" key="2">
    <source>
        <dbReference type="Proteomes" id="UP001055804"/>
    </source>
</evidence>
<name>A0A9J6PA52_9PROT</name>
<organism evidence="1 2">
    <name type="scientific">Futiania mangrovi</name>
    <dbReference type="NCBI Taxonomy" id="2959716"/>
    <lineage>
        <taxon>Bacteria</taxon>
        <taxon>Pseudomonadati</taxon>
        <taxon>Pseudomonadota</taxon>
        <taxon>Alphaproteobacteria</taxon>
        <taxon>Futianiales</taxon>
        <taxon>Futianiaceae</taxon>
        <taxon>Futiania</taxon>
    </lineage>
</organism>
<proteinExistence type="predicted"/>
<keyword evidence="2" id="KW-1185">Reference proteome</keyword>
<dbReference type="RefSeq" id="WP_269331812.1">
    <property type="nucleotide sequence ID" value="NZ_JAMZFT010000001.1"/>
</dbReference>
<evidence type="ECO:0000313" key="1">
    <source>
        <dbReference type="EMBL" id="MCP1335885.1"/>
    </source>
</evidence>
<dbReference type="EMBL" id="JAMZFT010000001">
    <property type="protein sequence ID" value="MCP1335885.1"/>
    <property type="molecule type" value="Genomic_DNA"/>
</dbReference>
<sequence length="143" mass="14919">MTREMFEDLLDRHGPDLARWPEGTRTAAETLMARDAAAREALAGAQALARMLDTVEVPEPGAALYGRILAEIDAQQPAGGNLLGWMRGLWAQGSALAAAAALGLTIGFIEARASTPALTDDPFTAGPAISAPLTGVDRFGGEF</sequence>
<accession>A0A9J6PA52</accession>
<dbReference type="Proteomes" id="UP001055804">
    <property type="component" value="Unassembled WGS sequence"/>
</dbReference>
<comment type="caution">
    <text evidence="1">The sequence shown here is derived from an EMBL/GenBank/DDBJ whole genome shotgun (WGS) entry which is preliminary data.</text>
</comment>
<protein>
    <submittedName>
        <fullName evidence="1">Uncharacterized protein</fullName>
    </submittedName>
</protein>
<dbReference type="AlphaFoldDB" id="A0A9J6PA52"/>
<gene>
    <name evidence="1" type="ORF">NJQ99_05640</name>
</gene>
<reference evidence="1" key="1">
    <citation type="submission" date="2022-06" db="EMBL/GenBank/DDBJ databases">
        <title>Isolation and Genomics of Futiania mangrovii gen. nov., sp. nov., a Rare and Metabolically-versatile member in the Class Alphaproteobacteria.</title>
        <authorList>
            <person name="Liu L."/>
            <person name="Huang W.-C."/>
            <person name="Pan J."/>
            <person name="Li J."/>
            <person name="Huang Y."/>
            <person name="Du H."/>
            <person name="Liu Y."/>
            <person name="Li M."/>
        </authorList>
    </citation>
    <scope>NUCLEOTIDE SEQUENCE</scope>
    <source>
        <strain evidence="1">FT118</strain>
    </source>
</reference>